<dbReference type="GO" id="GO:0015833">
    <property type="term" value="P:peptide transport"/>
    <property type="evidence" value="ECO:0007669"/>
    <property type="project" value="InterPro"/>
</dbReference>
<evidence type="ECO:0000259" key="5">
    <source>
        <dbReference type="PROSITE" id="PS50893"/>
    </source>
</evidence>
<dbReference type="PANTHER" id="PTHR43776">
    <property type="entry name" value="TRANSPORT ATP-BINDING PROTEIN"/>
    <property type="match status" value="1"/>
</dbReference>
<dbReference type="Pfam" id="PF00005">
    <property type="entry name" value="ABC_tran"/>
    <property type="match status" value="1"/>
</dbReference>
<dbReference type="KEGG" id="knv:Pan216_38170"/>
<dbReference type="GO" id="GO:0005524">
    <property type="term" value="F:ATP binding"/>
    <property type="evidence" value="ECO:0007669"/>
    <property type="project" value="UniProtKB-KW"/>
</dbReference>
<gene>
    <name evidence="6" type="primary">oppF_2</name>
    <name evidence="6" type="ORF">Pan216_38170</name>
</gene>
<proteinExistence type="inferred from homology"/>
<dbReference type="GO" id="GO:0016887">
    <property type="term" value="F:ATP hydrolysis activity"/>
    <property type="evidence" value="ECO:0007669"/>
    <property type="project" value="InterPro"/>
</dbReference>
<evidence type="ECO:0000256" key="1">
    <source>
        <dbReference type="ARBA" id="ARBA00005417"/>
    </source>
</evidence>
<accession>A0A518B7L0</accession>
<evidence type="ECO:0000313" key="6">
    <source>
        <dbReference type="EMBL" id="QDU62943.1"/>
    </source>
</evidence>
<dbReference type="Gene3D" id="3.40.50.300">
    <property type="entry name" value="P-loop containing nucleotide triphosphate hydrolases"/>
    <property type="match status" value="1"/>
</dbReference>
<comment type="similarity">
    <text evidence="1">Belongs to the ABC transporter superfamily.</text>
</comment>
<dbReference type="EMBL" id="CP036279">
    <property type="protein sequence ID" value="QDU62943.1"/>
    <property type="molecule type" value="Genomic_DNA"/>
</dbReference>
<dbReference type="Pfam" id="PF08352">
    <property type="entry name" value="oligo_HPY"/>
    <property type="match status" value="1"/>
</dbReference>
<dbReference type="OrthoDB" id="9806285at2"/>
<dbReference type="InterPro" id="IPR003439">
    <property type="entry name" value="ABC_transporter-like_ATP-bd"/>
</dbReference>
<evidence type="ECO:0000313" key="7">
    <source>
        <dbReference type="Proteomes" id="UP000317093"/>
    </source>
</evidence>
<keyword evidence="2" id="KW-0813">Transport</keyword>
<dbReference type="AlphaFoldDB" id="A0A518B7L0"/>
<dbReference type="CDD" id="cd03257">
    <property type="entry name" value="ABC_NikE_OppD_transporters"/>
    <property type="match status" value="1"/>
</dbReference>
<dbReference type="InterPro" id="IPR017871">
    <property type="entry name" value="ABC_transporter-like_CS"/>
</dbReference>
<dbReference type="Proteomes" id="UP000317093">
    <property type="component" value="Chromosome"/>
</dbReference>
<dbReference type="PROSITE" id="PS50893">
    <property type="entry name" value="ABC_TRANSPORTER_2"/>
    <property type="match status" value="1"/>
</dbReference>
<dbReference type="PANTHER" id="PTHR43776:SF7">
    <property type="entry name" value="D,D-DIPEPTIDE TRANSPORT ATP-BINDING PROTEIN DDPF-RELATED"/>
    <property type="match status" value="1"/>
</dbReference>
<dbReference type="RefSeq" id="WP_145260036.1">
    <property type="nucleotide sequence ID" value="NZ_CP036279.1"/>
</dbReference>
<keyword evidence="7" id="KW-1185">Reference proteome</keyword>
<reference evidence="6 7" key="1">
    <citation type="submission" date="2019-02" db="EMBL/GenBank/DDBJ databases">
        <title>Deep-cultivation of Planctomycetes and their phenomic and genomic characterization uncovers novel biology.</title>
        <authorList>
            <person name="Wiegand S."/>
            <person name="Jogler M."/>
            <person name="Boedeker C."/>
            <person name="Pinto D."/>
            <person name="Vollmers J."/>
            <person name="Rivas-Marin E."/>
            <person name="Kohn T."/>
            <person name="Peeters S.H."/>
            <person name="Heuer A."/>
            <person name="Rast P."/>
            <person name="Oberbeckmann S."/>
            <person name="Bunk B."/>
            <person name="Jeske O."/>
            <person name="Meyerdierks A."/>
            <person name="Storesund J.E."/>
            <person name="Kallscheuer N."/>
            <person name="Luecker S."/>
            <person name="Lage O.M."/>
            <person name="Pohl T."/>
            <person name="Merkel B.J."/>
            <person name="Hornburger P."/>
            <person name="Mueller R.-W."/>
            <person name="Bruemmer F."/>
            <person name="Labrenz M."/>
            <person name="Spormann A.M."/>
            <person name="Op den Camp H."/>
            <person name="Overmann J."/>
            <person name="Amann R."/>
            <person name="Jetten M.S.M."/>
            <person name="Mascher T."/>
            <person name="Medema M.H."/>
            <person name="Devos D.P."/>
            <person name="Kaster A.-K."/>
            <person name="Ovreas L."/>
            <person name="Rohde M."/>
            <person name="Galperin M.Y."/>
            <person name="Jogler C."/>
        </authorList>
    </citation>
    <scope>NUCLEOTIDE SEQUENCE [LARGE SCALE GENOMIC DNA]</scope>
    <source>
        <strain evidence="6 7">Pan216</strain>
    </source>
</reference>
<protein>
    <submittedName>
        <fullName evidence="6">Oligopeptide transport ATP-binding protein OppF</fullName>
    </submittedName>
</protein>
<organism evidence="6 7">
    <name type="scientific">Kolteria novifilia</name>
    <dbReference type="NCBI Taxonomy" id="2527975"/>
    <lineage>
        <taxon>Bacteria</taxon>
        <taxon>Pseudomonadati</taxon>
        <taxon>Planctomycetota</taxon>
        <taxon>Planctomycetia</taxon>
        <taxon>Kolteriales</taxon>
        <taxon>Kolteriaceae</taxon>
        <taxon>Kolteria</taxon>
    </lineage>
</organism>
<evidence type="ECO:0000256" key="3">
    <source>
        <dbReference type="ARBA" id="ARBA00022741"/>
    </source>
</evidence>
<dbReference type="InterPro" id="IPR013563">
    <property type="entry name" value="Oligopep_ABC_C"/>
</dbReference>
<dbReference type="InterPro" id="IPR027417">
    <property type="entry name" value="P-loop_NTPase"/>
</dbReference>
<sequence>MSDQPLLELRNLVVSYAVWGGVFRHKVGEIRAVDDISLTLRSGETLGLVGESGCGKSTVAKTILNVVREMAPGVELGGEIRYHRERGAVNLLELRQRAMRPFRREIQMIFQDPFASLNPRQTVGQIVDAPLRIHTNQTAKERRERIRWLLERCGLQGSYIGRYPHEFSGGQRQRIGIARALAVNPKLIVADEPVSALDVSVQAQVINLMQDLQDEFGLTYLFVAHDLSVVHHIADRIAVMYLGKLVEIGEADAVYHHPKHPYSKALLSAVPQPDPNRSRAKRQLLEGEIPSPLNKPSGCVFHTRCPIAEPDCSIKVPPLEPKESGQEAACPYV</sequence>
<dbReference type="InterPro" id="IPR003593">
    <property type="entry name" value="AAA+_ATPase"/>
</dbReference>
<evidence type="ECO:0000256" key="2">
    <source>
        <dbReference type="ARBA" id="ARBA00022448"/>
    </source>
</evidence>
<dbReference type="GO" id="GO:0055085">
    <property type="term" value="P:transmembrane transport"/>
    <property type="evidence" value="ECO:0007669"/>
    <property type="project" value="UniProtKB-ARBA"/>
</dbReference>
<evidence type="ECO:0000256" key="4">
    <source>
        <dbReference type="ARBA" id="ARBA00022840"/>
    </source>
</evidence>
<dbReference type="NCBIfam" id="TIGR01727">
    <property type="entry name" value="oligo_HPY"/>
    <property type="match status" value="1"/>
</dbReference>
<keyword evidence="4 6" id="KW-0067">ATP-binding</keyword>
<dbReference type="InterPro" id="IPR050319">
    <property type="entry name" value="ABC_transp_ATP-bind"/>
</dbReference>
<dbReference type="FunFam" id="3.40.50.300:FF:000016">
    <property type="entry name" value="Oligopeptide ABC transporter ATP-binding component"/>
    <property type="match status" value="1"/>
</dbReference>
<dbReference type="PROSITE" id="PS00211">
    <property type="entry name" value="ABC_TRANSPORTER_1"/>
    <property type="match status" value="1"/>
</dbReference>
<feature type="domain" description="ABC transporter" evidence="5">
    <location>
        <begin position="7"/>
        <end position="267"/>
    </location>
</feature>
<name>A0A518B7L0_9BACT</name>
<dbReference type="SUPFAM" id="SSF52540">
    <property type="entry name" value="P-loop containing nucleoside triphosphate hydrolases"/>
    <property type="match status" value="1"/>
</dbReference>
<keyword evidence="3" id="KW-0547">Nucleotide-binding</keyword>
<dbReference type="SMART" id="SM00382">
    <property type="entry name" value="AAA"/>
    <property type="match status" value="1"/>
</dbReference>